<dbReference type="InterPro" id="IPR033942">
    <property type="entry name" value="IMPase"/>
</dbReference>
<dbReference type="CDD" id="cd01639">
    <property type="entry name" value="IMPase"/>
    <property type="match status" value="1"/>
</dbReference>
<comment type="similarity">
    <text evidence="3 7">Belongs to the inositol monophosphatase superfamily.</text>
</comment>
<dbReference type="InterPro" id="IPR000760">
    <property type="entry name" value="Inositol_monophosphatase-like"/>
</dbReference>
<organism evidence="8 9">
    <name type="scientific">Rheinheimera soli</name>
    <dbReference type="NCBI Taxonomy" id="443616"/>
    <lineage>
        <taxon>Bacteria</taxon>
        <taxon>Pseudomonadati</taxon>
        <taxon>Pseudomonadota</taxon>
        <taxon>Gammaproteobacteria</taxon>
        <taxon>Chromatiales</taxon>
        <taxon>Chromatiaceae</taxon>
        <taxon>Rheinheimera</taxon>
    </lineage>
</organism>
<evidence type="ECO:0000256" key="1">
    <source>
        <dbReference type="ARBA" id="ARBA00001033"/>
    </source>
</evidence>
<dbReference type="PANTHER" id="PTHR20854">
    <property type="entry name" value="INOSITOL MONOPHOSPHATASE"/>
    <property type="match status" value="1"/>
</dbReference>
<dbReference type="RefSeq" id="WP_310276920.1">
    <property type="nucleotide sequence ID" value="NZ_JAVDWR010000004.1"/>
</dbReference>
<comment type="catalytic activity">
    <reaction evidence="1 7">
        <text>a myo-inositol phosphate + H2O = myo-inositol + phosphate</text>
        <dbReference type="Rhea" id="RHEA:24056"/>
        <dbReference type="ChEBI" id="CHEBI:15377"/>
        <dbReference type="ChEBI" id="CHEBI:17268"/>
        <dbReference type="ChEBI" id="CHEBI:43474"/>
        <dbReference type="ChEBI" id="CHEBI:84139"/>
        <dbReference type="EC" id="3.1.3.25"/>
    </reaction>
</comment>
<comment type="cofactor">
    <cofactor evidence="2 7">
        <name>Mg(2+)</name>
        <dbReference type="ChEBI" id="CHEBI:18420"/>
    </cofactor>
</comment>
<name>A0ABU1VYS3_9GAMM</name>
<evidence type="ECO:0000256" key="3">
    <source>
        <dbReference type="ARBA" id="ARBA00009759"/>
    </source>
</evidence>
<keyword evidence="7 8" id="KW-0378">Hydrolase</keyword>
<evidence type="ECO:0000256" key="2">
    <source>
        <dbReference type="ARBA" id="ARBA00001946"/>
    </source>
</evidence>
<accession>A0ABU1VYS3</accession>
<evidence type="ECO:0000256" key="4">
    <source>
        <dbReference type="ARBA" id="ARBA00022723"/>
    </source>
</evidence>
<protein>
    <recommendedName>
        <fullName evidence="7">Inositol-1-monophosphatase</fullName>
        <ecNumber evidence="7">3.1.3.25</ecNumber>
    </recommendedName>
</protein>
<gene>
    <name evidence="8" type="ORF">J2W69_001791</name>
</gene>
<keyword evidence="5" id="KW-0804">Transcription</keyword>
<dbReference type="EC" id="3.1.3.25" evidence="7"/>
<dbReference type="EMBL" id="JAVDWR010000004">
    <property type="protein sequence ID" value="MDR7120853.1"/>
    <property type="molecule type" value="Genomic_DNA"/>
</dbReference>
<dbReference type="Gene3D" id="3.40.190.80">
    <property type="match status" value="1"/>
</dbReference>
<evidence type="ECO:0000256" key="5">
    <source>
        <dbReference type="ARBA" id="ARBA00022814"/>
    </source>
</evidence>
<keyword evidence="5" id="KW-0889">Transcription antitermination</keyword>
<dbReference type="PANTHER" id="PTHR20854:SF4">
    <property type="entry name" value="INOSITOL-1-MONOPHOSPHATASE-RELATED"/>
    <property type="match status" value="1"/>
</dbReference>
<comment type="caution">
    <text evidence="8">The sequence shown here is derived from an EMBL/GenBank/DDBJ whole genome shotgun (WGS) entry which is preliminary data.</text>
</comment>
<dbReference type="InterPro" id="IPR020550">
    <property type="entry name" value="Inositol_monophosphatase_CS"/>
</dbReference>
<dbReference type="GO" id="GO:0052834">
    <property type="term" value="F:inositol monophosphate phosphatase activity"/>
    <property type="evidence" value="ECO:0007669"/>
    <property type="project" value="UniProtKB-EC"/>
</dbReference>
<dbReference type="Pfam" id="PF00459">
    <property type="entry name" value="Inositol_P"/>
    <property type="match status" value="1"/>
</dbReference>
<keyword evidence="5" id="KW-0805">Transcription regulation</keyword>
<dbReference type="Gene3D" id="3.30.540.10">
    <property type="entry name" value="Fructose-1,6-Bisphosphatase, subunit A, domain 1"/>
    <property type="match status" value="1"/>
</dbReference>
<dbReference type="SUPFAM" id="SSF56655">
    <property type="entry name" value="Carbohydrate phosphatase"/>
    <property type="match status" value="1"/>
</dbReference>
<proteinExistence type="inferred from homology"/>
<evidence type="ECO:0000313" key="9">
    <source>
        <dbReference type="Proteomes" id="UP001257909"/>
    </source>
</evidence>
<evidence type="ECO:0000256" key="6">
    <source>
        <dbReference type="ARBA" id="ARBA00022842"/>
    </source>
</evidence>
<keyword evidence="4 7" id="KW-0479">Metal-binding</keyword>
<dbReference type="PROSITE" id="PS00630">
    <property type="entry name" value="IMP_2"/>
    <property type="match status" value="1"/>
</dbReference>
<reference evidence="8 9" key="1">
    <citation type="submission" date="2023-07" db="EMBL/GenBank/DDBJ databases">
        <title>Sorghum-associated microbial communities from plants grown in Nebraska, USA.</title>
        <authorList>
            <person name="Schachtman D."/>
        </authorList>
    </citation>
    <scope>NUCLEOTIDE SEQUENCE [LARGE SCALE GENOMIC DNA]</scope>
    <source>
        <strain evidence="8 9">4138</strain>
    </source>
</reference>
<dbReference type="Proteomes" id="UP001257909">
    <property type="component" value="Unassembled WGS sequence"/>
</dbReference>
<keyword evidence="6 7" id="KW-0460">Magnesium</keyword>
<keyword evidence="9" id="KW-1185">Reference proteome</keyword>
<dbReference type="PRINTS" id="PR00377">
    <property type="entry name" value="IMPHPHTASES"/>
</dbReference>
<evidence type="ECO:0000313" key="8">
    <source>
        <dbReference type="EMBL" id="MDR7120853.1"/>
    </source>
</evidence>
<evidence type="ECO:0000256" key="7">
    <source>
        <dbReference type="RuleBase" id="RU364068"/>
    </source>
</evidence>
<sequence length="285" mass="30639">MNLENEILNTAIALARKAGLTLLESNGDVQVLSKKGDNSNIVTAADAASEAIIVHGVRQKYPDHSIIAEETGCDLRGSEFTWVIDPLDGTSNYAAGIPWFGVLIAVLQGKKPVAAVIHIPSTGDVYSAQAGRGAFKNDEPIFVAHNDMLADVLWAYGMDGGSTDEEAERNTYLLSKLLRRVRNIRATNSLMDPAYTAEGRLGGMLNQSTRLWDIAAPMLIVQEAGGLYTDLTGQQLDLDISESAADKEYAVLAGAPQLHSEVAALVRETRLHCKTDHAGGVISFY</sequence>